<dbReference type="Pfam" id="PF00440">
    <property type="entry name" value="TetR_N"/>
    <property type="match status" value="1"/>
</dbReference>
<evidence type="ECO:0000256" key="3">
    <source>
        <dbReference type="ARBA" id="ARBA00023163"/>
    </source>
</evidence>
<comment type="caution">
    <text evidence="6">The sequence shown here is derived from an EMBL/GenBank/DDBJ whole genome shotgun (WGS) entry which is preliminary data.</text>
</comment>
<dbReference type="GO" id="GO:0003700">
    <property type="term" value="F:DNA-binding transcription factor activity"/>
    <property type="evidence" value="ECO:0007669"/>
    <property type="project" value="TreeGrafter"/>
</dbReference>
<evidence type="ECO:0000256" key="4">
    <source>
        <dbReference type="PROSITE-ProRule" id="PRU00335"/>
    </source>
</evidence>
<evidence type="ECO:0000256" key="2">
    <source>
        <dbReference type="ARBA" id="ARBA00023125"/>
    </source>
</evidence>
<dbReference type="InterPro" id="IPR001647">
    <property type="entry name" value="HTH_TetR"/>
</dbReference>
<dbReference type="PRINTS" id="PR00455">
    <property type="entry name" value="HTHTETR"/>
</dbReference>
<dbReference type="Gene3D" id="1.10.357.10">
    <property type="entry name" value="Tetracycline Repressor, domain 2"/>
    <property type="match status" value="1"/>
</dbReference>
<gene>
    <name evidence="6" type="ORF">DFJ64_3854</name>
</gene>
<keyword evidence="3" id="KW-0804">Transcription</keyword>
<evidence type="ECO:0000313" key="6">
    <source>
        <dbReference type="EMBL" id="REF38376.1"/>
    </source>
</evidence>
<evidence type="ECO:0000313" key="7">
    <source>
        <dbReference type="Proteomes" id="UP000256485"/>
    </source>
</evidence>
<dbReference type="SUPFAM" id="SSF46689">
    <property type="entry name" value="Homeodomain-like"/>
    <property type="match status" value="1"/>
</dbReference>
<dbReference type="AlphaFoldDB" id="A0A3D9VAR3"/>
<keyword evidence="1" id="KW-0805">Transcription regulation</keyword>
<feature type="domain" description="HTH tetR-type" evidence="5">
    <location>
        <begin position="10"/>
        <end position="70"/>
    </location>
</feature>
<dbReference type="Proteomes" id="UP000256485">
    <property type="component" value="Unassembled WGS sequence"/>
</dbReference>
<sequence length="199" mass="22007">MAGLRDQWRRAAMHAIQERALDLFDERGFTAVTIEEIAAAAGVSPSSVYRYFGTKEGILVADEFDTMGSEALRELVNPADPVDSLLQAVRRYEAVPDERAGRNASPWRRVRYFFTEPSVRMAACAALDRAAQRIAPLLATEGGLSPSQARVVANALAFGYFGALESWFRDGGDRPIAEYVEEGLAPLRRIWASEPRRVS</sequence>
<dbReference type="Gene3D" id="1.10.10.60">
    <property type="entry name" value="Homeodomain-like"/>
    <property type="match status" value="1"/>
</dbReference>
<evidence type="ECO:0000256" key="1">
    <source>
        <dbReference type="ARBA" id="ARBA00023015"/>
    </source>
</evidence>
<dbReference type="InterPro" id="IPR009057">
    <property type="entry name" value="Homeodomain-like_sf"/>
</dbReference>
<dbReference type="OrthoDB" id="9802498at2"/>
<dbReference type="GO" id="GO:0000976">
    <property type="term" value="F:transcription cis-regulatory region binding"/>
    <property type="evidence" value="ECO:0007669"/>
    <property type="project" value="TreeGrafter"/>
</dbReference>
<keyword evidence="7" id="KW-1185">Reference proteome</keyword>
<organism evidence="6 7">
    <name type="scientific">Thermasporomyces composti</name>
    <dbReference type="NCBI Taxonomy" id="696763"/>
    <lineage>
        <taxon>Bacteria</taxon>
        <taxon>Bacillati</taxon>
        <taxon>Actinomycetota</taxon>
        <taxon>Actinomycetes</taxon>
        <taxon>Propionibacteriales</taxon>
        <taxon>Nocardioidaceae</taxon>
        <taxon>Thermasporomyces</taxon>
    </lineage>
</organism>
<proteinExistence type="predicted"/>
<dbReference type="EMBL" id="QTUC01000001">
    <property type="protein sequence ID" value="REF38376.1"/>
    <property type="molecule type" value="Genomic_DNA"/>
</dbReference>
<dbReference type="PANTHER" id="PTHR30055">
    <property type="entry name" value="HTH-TYPE TRANSCRIPTIONAL REGULATOR RUTR"/>
    <property type="match status" value="1"/>
</dbReference>
<evidence type="ECO:0000259" key="5">
    <source>
        <dbReference type="PROSITE" id="PS50977"/>
    </source>
</evidence>
<dbReference type="PANTHER" id="PTHR30055:SF234">
    <property type="entry name" value="HTH-TYPE TRANSCRIPTIONAL REGULATOR BETI"/>
    <property type="match status" value="1"/>
</dbReference>
<dbReference type="PROSITE" id="PS50977">
    <property type="entry name" value="HTH_TETR_2"/>
    <property type="match status" value="1"/>
</dbReference>
<dbReference type="InterPro" id="IPR050109">
    <property type="entry name" value="HTH-type_TetR-like_transc_reg"/>
</dbReference>
<dbReference type="InterPro" id="IPR041347">
    <property type="entry name" value="MftR_C"/>
</dbReference>
<protein>
    <submittedName>
        <fullName evidence="6">TetR family transcriptional regulator</fullName>
    </submittedName>
</protein>
<reference evidence="6 7" key="1">
    <citation type="submission" date="2018-08" db="EMBL/GenBank/DDBJ databases">
        <title>Sequencing the genomes of 1000 actinobacteria strains.</title>
        <authorList>
            <person name="Klenk H.-P."/>
        </authorList>
    </citation>
    <scope>NUCLEOTIDE SEQUENCE [LARGE SCALE GENOMIC DNA]</scope>
    <source>
        <strain evidence="6 7">DSM 22891</strain>
    </source>
</reference>
<dbReference type="RefSeq" id="WP_115851681.1">
    <property type="nucleotide sequence ID" value="NZ_QTUC01000001.1"/>
</dbReference>
<accession>A0A3D9VAR3</accession>
<dbReference type="Pfam" id="PF17754">
    <property type="entry name" value="TetR_C_14"/>
    <property type="match status" value="1"/>
</dbReference>
<name>A0A3D9VAR3_THECX</name>
<keyword evidence="2 4" id="KW-0238">DNA-binding</keyword>
<feature type="DNA-binding region" description="H-T-H motif" evidence="4">
    <location>
        <begin position="33"/>
        <end position="52"/>
    </location>
</feature>